<dbReference type="EMBL" id="NHRY01000048">
    <property type="protein sequence ID" value="PPQ37426.1"/>
    <property type="molecule type" value="Genomic_DNA"/>
</dbReference>
<evidence type="ECO:0000313" key="2">
    <source>
        <dbReference type="EMBL" id="PPQ37426.1"/>
    </source>
</evidence>
<dbReference type="PROSITE" id="PS50005">
    <property type="entry name" value="TPR"/>
    <property type="match status" value="1"/>
</dbReference>
<keyword evidence="1" id="KW-0802">TPR repeat</keyword>
<feature type="repeat" description="TPR" evidence="1">
    <location>
        <begin position="347"/>
        <end position="379"/>
    </location>
</feature>
<gene>
    <name evidence="2" type="ORF">CCS01_03515</name>
</gene>
<evidence type="ECO:0000313" key="3">
    <source>
        <dbReference type="Proteomes" id="UP000239724"/>
    </source>
</evidence>
<dbReference type="SMART" id="SM00028">
    <property type="entry name" value="TPR"/>
    <property type="match status" value="2"/>
</dbReference>
<dbReference type="Pfam" id="PF14559">
    <property type="entry name" value="TPR_19"/>
    <property type="match status" value="1"/>
</dbReference>
<evidence type="ECO:0000256" key="1">
    <source>
        <dbReference type="PROSITE-ProRule" id="PRU00339"/>
    </source>
</evidence>
<organism evidence="2 3">
    <name type="scientific">Rhodopila globiformis</name>
    <name type="common">Rhodopseudomonas globiformis</name>
    <dbReference type="NCBI Taxonomy" id="1071"/>
    <lineage>
        <taxon>Bacteria</taxon>
        <taxon>Pseudomonadati</taxon>
        <taxon>Pseudomonadota</taxon>
        <taxon>Alphaproteobacteria</taxon>
        <taxon>Acetobacterales</taxon>
        <taxon>Acetobacteraceae</taxon>
        <taxon>Rhodopila</taxon>
    </lineage>
</organism>
<proteinExistence type="predicted"/>
<sequence>MLVLPAACAAWDAVKSVTGSVAEGFAGDKVKAAGRTLKSRVAARLPLPANHDLLLEIRMAELTAADKVRQAYTAYLGRLPEREVDAADRCFAEAITAFLSARLKPHTSGSIDLESLTPERIAHVLDTMIDATAEGAAPGRPPAHAHIEAAFLADIEQQTACRATTIFQDCFYGRTGDAPAPSWYDMVALYVTEALKTNERFRSIFFAAEFVDLKQLIVALDARIATFLDRGVPSLLEALRDIKNDTAATRAIATDIHAKVENTHAKVENLEALVRQLLAQSASQPMEQRAVAAAVTDIARQSDAGDTRLARALDLLAQDRIAEAEALLQSVADEKAARIREDTRDAIAAYRNLGAIAGLRDPARALDHYEKALALDPDDRDSLLWAAWIQNDRGDRANAKARFDRLLALAADDPDSWHAVWSLIGSGNVLLAEGARDEALAAYRQSRDIAQRLAEKDPGNAGWHVDLLWSHWRLARQGDDACRRWGLIVNGLKALAANNRLTTYQAGFLPVAEAELRKCDEGPGAPEPARS</sequence>
<comment type="caution">
    <text evidence="2">The sequence shown here is derived from an EMBL/GenBank/DDBJ whole genome shotgun (WGS) entry which is preliminary data.</text>
</comment>
<dbReference type="Gene3D" id="1.25.40.10">
    <property type="entry name" value="Tetratricopeptide repeat domain"/>
    <property type="match status" value="1"/>
</dbReference>
<dbReference type="Proteomes" id="UP000239724">
    <property type="component" value="Unassembled WGS sequence"/>
</dbReference>
<name>A0A2S6NMM3_RHOGL</name>
<dbReference type="InterPro" id="IPR019734">
    <property type="entry name" value="TPR_rpt"/>
</dbReference>
<dbReference type="AlphaFoldDB" id="A0A2S6NMM3"/>
<keyword evidence="3" id="KW-1185">Reference proteome</keyword>
<reference evidence="2 3" key="1">
    <citation type="journal article" date="2018" name="Arch. Microbiol.">
        <title>New insights into the metabolic potential of the phototrophic purple bacterium Rhodopila globiformis DSM 161(T) from its draft genome sequence and evidence for a vanadium-dependent nitrogenase.</title>
        <authorList>
            <person name="Imhoff J.F."/>
            <person name="Rahn T."/>
            <person name="Kunzel S."/>
            <person name="Neulinger S.C."/>
        </authorList>
    </citation>
    <scope>NUCLEOTIDE SEQUENCE [LARGE SCALE GENOMIC DNA]</scope>
    <source>
        <strain evidence="2 3">DSM 161</strain>
    </source>
</reference>
<dbReference type="SUPFAM" id="SSF48452">
    <property type="entry name" value="TPR-like"/>
    <property type="match status" value="1"/>
</dbReference>
<accession>A0A2S6NMM3</accession>
<protein>
    <submittedName>
        <fullName evidence="2">Uncharacterized protein</fullName>
    </submittedName>
</protein>
<dbReference type="InterPro" id="IPR011990">
    <property type="entry name" value="TPR-like_helical_dom_sf"/>
</dbReference>